<evidence type="ECO:0000256" key="2">
    <source>
        <dbReference type="ARBA" id="ARBA00008540"/>
    </source>
</evidence>
<protein>
    <recommendedName>
        <fullName evidence="9">Branched-chain amino acid transport system carrier protein</fullName>
    </recommendedName>
</protein>
<dbReference type="Pfam" id="PF05525">
    <property type="entry name" value="Branch_AA_trans"/>
    <property type="match status" value="1"/>
</dbReference>
<proteinExistence type="inferred from homology"/>
<evidence type="ECO:0000256" key="1">
    <source>
        <dbReference type="ARBA" id="ARBA00004651"/>
    </source>
</evidence>
<comment type="caution">
    <text evidence="9">Lacks conserved residue(s) required for the propagation of feature annotation.</text>
</comment>
<evidence type="ECO:0000256" key="8">
    <source>
        <dbReference type="ARBA" id="ARBA00023136"/>
    </source>
</evidence>
<evidence type="ECO:0000256" key="4">
    <source>
        <dbReference type="ARBA" id="ARBA00022475"/>
    </source>
</evidence>
<feature type="transmembrane region" description="Helical" evidence="9">
    <location>
        <begin position="113"/>
        <end position="134"/>
    </location>
</feature>
<dbReference type="Proteomes" id="UP000651208">
    <property type="component" value="Unassembled WGS sequence"/>
</dbReference>
<feature type="transmembrane region" description="Helical" evidence="9">
    <location>
        <begin position="423"/>
        <end position="441"/>
    </location>
</feature>
<keyword evidence="4" id="KW-1003">Cell membrane</keyword>
<dbReference type="Gene3D" id="1.20.1740.10">
    <property type="entry name" value="Amino acid/polyamine transporter I"/>
    <property type="match status" value="1"/>
</dbReference>
<feature type="transmembrane region" description="Helical" evidence="9">
    <location>
        <begin position="344"/>
        <end position="362"/>
    </location>
</feature>
<keyword evidence="5 9" id="KW-0812">Transmembrane</keyword>
<feature type="transmembrane region" description="Helical" evidence="9">
    <location>
        <begin position="278"/>
        <end position="304"/>
    </location>
</feature>
<evidence type="ECO:0000256" key="9">
    <source>
        <dbReference type="RuleBase" id="RU362122"/>
    </source>
</evidence>
<evidence type="ECO:0000256" key="5">
    <source>
        <dbReference type="ARBA" id="ARBA00022692"/>
    </source>
</evidence>
<feature type="transmembrane region" description="Helical" evidence="9">
    <location>
        <begin position="316"/>
        <end position="338"/>
    </location>
</feature>
<feature type="transmembrane region" description="Helical" evidence="9">
    <location>
        <begin position="367"/>
        <end position="390"/>
    </location>
</feature>
<evidence type="ECO:0000313" key="11">
    <source>
        <dbReference type="Proteomes" id="UP000651208"/>
    </source>
</evidence>
<dbReference type="RefSeq" id="WP_187755080.1">
    <property type="nucleotide sequence ID" value="NZ_JABURY010000010.1"/>
</dbReference>
<feature type="transmembrane region" description="Helical" evidence="9">
    <location>
        <begin position="223"/>
        <end position="248"/>
    </location>
</feature>
<organism evidence="10 11">
    <name type="scientific">Frischella japonica</name>
    <dbReference type="NCBI Taxonomy" id="2741544"/>
    <lineage>
        <taxon>Bacteria</taxon>
        <taxon>Pseudomonadati</taxon>
        <taxon>Pseudomonadota</taxon>
        <taxon>Gammaproteobacteria</taxon>
        <taxon>Orbales</taxon>
        <taxon>Orbaceae</taxon>
        <taxon>Frischella</taxon>
    </lineage>
</organism>
<sequence>MRIFVIGITLFALYFGAGNLIFPVMLGQLSGDHFALASWGFIITGVILPLLGVIAVGFSGEQDCLKITQRAGTIFGFIFATTLYLTIGPLFAMPRTGSVSYEIGIKPFVSENHSSLTLAIFSILFYGLCCFLSLRPHKFIDIVGKFLTPIKIGFILILILAALCFPMGIPLPPVNIDYQQIPFFTGFSQGYLTMDTLASLVFGIIVVQGIVQSGIEDKHKIMLGCFKATLIAGAILAFFYIALAYMGASSVSQLGILKNGGQVLAHASNYYFGTWGNLILGLMVIVACMTTNIGLTHACANYLVSLYPKLTYRHYAILFTIISALFANIGLNALIAFSVPVLSVIYPVTIVFIALTFIHRLFDGYKLVYIGAIYFTLFTSILSELNTMLLPDTTLYEYLPTIAQLVNLLHNRFIDYMPLYQQGIGWITPAIIGGILGYIVAKYTTQKKIFAIKEHELCQTTKHN</sequence>
<comment type="subcellular location">
    <subcellularLocation>
        <location evidence="9">Cell inner membrane</location>
        <topology evidence="9">Multi-pass membrane protein</topology>
    </subcellularLocation>
    <subcellularLocation>
        <location evidence="1">Cell membrane</location>
        <topology evidence="1">Multi-pass membrane protein</topology>
    </subcellularLocation>
</comment>
<dbReference type="EMBL" id="JABURY010000010">
    <property type="protein sequence ID" value="MBC9130642.1"/>
    <property type="molecule type" value="Genomic_DNA"/>
</dbReference>
<evidence type="ECO:0000256" key="7">
    <source>
        <dbReference type="ARBA" id="ARBA00022989"/>
    </source>
</evidence>
<feature type="transmembrane region" description="Helical" evidence="9">
    <location>
        <begin position="146"/>
        <end position="169"/>
    </location>
</feature>
<dbReference type="PANTHER" id="PTHR30588">
    <property type="entry name" value="BRANCHED-CHAIN AMINO ACID TRANSPORT SYSTEM 2 CARRIER PROTEIN"/>
    <property type="match status" value="1"/>
</dbReference>
<keyword evidence="11" id="KW-1185">Reference proteome</keyword>
<keyword evidence="8 9" id="KW-0472">Membrane</keyword>
<feature type="transmembrane region" description="Helical" evidence="9">
    <location>
        <begin position="189"/>
        <end position="211"/>
    </location>
</feature>
<evidence type="ECO:0000256" key="3">
    <source>
        <dbReference type="ARBA" id="ARBA00022448"/>
    </source>
</evidence>
<reference evidence="10 11" key="1">
    <citation type="submission" date="2020-06" db="EMBL/GenBank/DDBJ databases">
        <title>Frischella cerana isolated from Apis cerana gut homogenate.</title>
        <authorList>
            <person name="Wolter L.A."/>
            <person name="Suenami S."/>
            <person name="Miyazaki R."/>
        </authorList>
    </citation>
    <scope>NUCLEOTIDE SEQUENCE [LARGE SCALE GENOMIC DNA]</scope>
    <source>
        <strain evidence="10 11">Ac13</strain>
    </source>
</reference>
<evidence type="ECO:0000256" key="6">
    <source>
        <dbReference type="ARBA" id="ARBA00022970"/>
    </source>
</evidence>
<gene>
    <name evidence="10" type="primary">brnQ</name>
    <name evidence="10" type="ORF">FcAc13_04885</name>
</gene>
<feature type="transmembrane region" description="Helical" evidence="9">
    <location>
        <begin position="36"/>
        <end position="59"/>
    </location>
</feature>
<keyword evidence="7 9" id="KW-1133">Transmembrane helix</keyword>
<evidence type="ECO:0000313" key="10">
    <source>
        <dbReference type="EMBL" id="MBC9130642.1"/>
    </source>
</evidence>
<comment type="function">
    <text evidence="9">Component of the transport system for branched-chain amino acids.</text>
</comment>
<accession>A0ABR7QWN6</accession>
<dbReference type="NCBIfam" id="TIGR00796">
    <property type="entry name" value="livcs"/>
    <property type="match status" value="1"/>
</dbReference>
<feature type="transmembrane region" description="Helical" evidence="9">
    <location>
        <begin position="71"/>
        <end position="93"/>
    </location>
</feature>
<dbReference type="InterPro" id="IPR004685">
    <property type="entry name" value="Brnchd-chn_aa_trnsp_Livcs"/>
</dbReference>
<dbReference type="PANTHER" id="PTHR30588:SF0">
    <property type="entry name" value="BRANCHED-CHAIN AMINO ACID PERMEASE BRNQ"/>
    <property type="match status" value="1"/>
</dbReference>
<keyword evidence="6 9" id="KW-0029">Amino-acid transport</keyword>
<comment type="caution">
    <text evidence="10">The sequence shown here is derived from an EMBL/GenBank/DDBJ whole genome shotgun (WGS) entry which is preliminary data.</text>
</comment>
<name>A0ABR7QWN6_9GAMM</name>
<comment type="similarity">
    <text evidence="2 9">Belongs to the branched chain amino acid transporter family.</text>
</comment>
<keyword evidence="3 9" id="KW-0813">Transport</keyword>